<evidence type="ECO:0000313" key="5">
    <source>
        <dbReference type="Ensembl" id="ENSHHUP00000049771.1"/>
    </source>
</evidence>
<comment type="similarity">
    <text evidence="2">Belongs to the CDK2AP family.</text>
</comment>
<dbReference type="GO" id="GO:0005634">
    <property type="term" value="C:nucleus"/>
    <property type="evidence" value="ECO:0007669"/>
    <property type="project" value="UniProtKB-SubCell"/>
</dbReference>
<keyword evidence="4" id="KW-0539">Nucleus</keyword>
<organism evidence="5 6">
    <name type="scientific">Hucho hucho</name>
    <name type="common">huchen</name>
    <dbReference type="NCBI Taxonomy" id="62062"/>
    <lineage>
        <taxon>Eukaryota</taxon>
        <taxon>Metazoa</taxon>
        <taxon>Chordata</taxon>
        <taxon>Craniata</taxon>
        <taxon>Vertebrata</taxon>
        <taxon>Euteleostomi</taxon>
        <taxon>Actinopterygii</taxon>
        <taxon>Neopterygii</taxon>
        <taxon>Teleostei</taxon>
        <taxon>Protacanthopterygii</taxon>
        <taxon>Salmoniformes</taxon>
        <taxon>Salmonidae</taxon>
        <taxon>Salmoninae</taxon>
        <taxon>Hucho</taxon>
    </lineage>
</organism>
<dbReference type="PANTHER" id="PTHR22607:SF2">
    <property type="entry name" value="CYCLIN-DEPENDENT KINASE 2-ASSOCIATED PROTEIN 1"/>
    <property type="match status" value="1"/>
</dbReference>
<evidence type="ECO:0000256" key="1">
    <source>
        <dbReference type="ARBA" id="ARBA00004123"/>
    </source>
</evidence>
<dbReference type="Proteomes" id="UP000314982">
    <property type="component" value="Unassembled WGS sequence"/>
</dbReference>
<protein>
    <submittedName>
        <fullName evidence="5">Uncharacterized protein</fullName>
    </submittedName>
</protein>
<evidence type="ECO:0000256" key="3">
    <source>
        <dbReference type="ARBA" id="ARBA00022553"/>
    </source>
</evidence>
<keyword evidence="3" id="KW-0597">Phosphoprotein</keyword>
<comment type="subcellular location">
    <subcellularLocation>
        <location evidence="1">Nucleus</location>
    </subcellularLocation>
</comment>
<reference evidence="5" key="3">
    <citation type="submission" date="2025-09" db="UniProtKB">
        <authorList>
            <consortium name="Ensembl"/>
        </authorList>
    </citation>
    <scope>IDENTIFICATION</scope>
</reference>
<dbReference type="InterPro" id="IPR017266">
    <property type="entry name" value="DOC_1/2"/>
</dbReference>
<sequence>KIDGITRKENVDILKHHLKTSVRKLKLVAVVHSSSTSISTLQSYRPVVNDYGPSLGFSQVKTNCQIKYAELLAIIEETKARYVLALPIHVLELIRECLAEIERNARP</sequence>
<reference evidence="5" key="2">
    <citation type="submission" date="2025-08" db="UniProtKB">
        <authorList>
            <consortium name="Ensembl"/>
        </authorList>
    </citation>
    <scope>IDENTIFICATION</scope>
</reference>
<evidence type="ECO:0000313" key="6">
    <source>
        <dbReference type="Proteomes" id="UP000314982"/>
    </source>
</evidence>
<dbReference type="PANTHER" id="PTHR22607">
    <property type="entry name" value="DELETED IN ORAL CANCER 1/CDK2-ASSOCIATED PROTEIN 1"/>
    <property type="match status" value="1"/>
</dbReference>
<keyword evidence="6" id="KW-1185">Reference proteome</keyword>
<proteinExistence type="inferred from homology"/>
<dbReference type="GO" id="GO:0005737">
    <property type="term" value="C:cytoplasm"/>
    <property type="evidence" value="ECO:0007669"/>
    <property type="project" value="TreeGrafter"/>
</dbReference>
<evidence type="ECO:0000256" key="4">
    <source>
        <dbReference type="ARBA" id="ARBA00023242"/>
    </source>
</evidence>
<evidence type="ECO:0000256" key="2">
    <source>
        <dbReference type="ARBA" id="ARBA00008485"/>
    </source>
</evidence>
<dbReference type="AlphaFoldDB" id="A0A4W5NDD0"/>
<dbReference type="Ensembl" id="ENSHHUT00000051559.1">
    <property type="protein sequence ID" value="ENSHHUP00000049771.1"/>
    <property type="gene ID" value="ENSHHUG00000030085.1"/>
</dbReference>
<dbReference type="STRING" id="62062.ENSHHUP00000049771"/>
<reference evidence="6" key="1">
    <citation type="submission" date="2018-06" db="EMBL/GenBank/DDBJ databases">
        <title>Genome assembly of Danube salmon.</title>
        <authorList>
            <person name="Macqueen D.J."/>
            <person name="Gundappa M.K."/>
        </authorList>
    </citation>
    <scope>NUCLEOTIDE SEQUENCE [LARGE SCALE GENOMIC DNA]</scope>
</reference>
<dbReference type="GeneTree" id="ENSGT00990000213095"/>
<name>A0A4W5NDD0_9TELE</name>
<accession>A0A4W5NDD0</accession>